<gene>
    <name evidence="1" type="ORF">Pmar_PMAR005124</name>
</gene>
<proteinExistence type="predicted"/>
<protein>
    <submittedName>
        <fullName evidence="1">Uncharacterized protein</fullName>
    </submittedName>
</protein>
<dbReference type="AlphaFoldDB" id="C5KAP3"/>
<name>C5KAP3_PERM5</name>
<dbReference type="EMBL" id="GG671811">
    <property type="protein sequence ID" value="EER18219.1"/>
    <property type="molecule type" value="Genomic_DNA"/>
</dbReference>
<dbReference type="GeneID" id="9048873"/>
<evidence type="ECO:0000313" key="2">
    <source>
        <dbReference type="Proteomes" id="UP000007800"/>
    </source>
</evidence>
<dbReference type="OrthoDB" id="329105at2759"/>
<keyword evidence="2" id="KW-1185">Reference proteome</keyword>
<dbReference type="Proteomes" id="UP000007800">
    <property type="component" value="Unassembled WGS sequence"/>
</dbReference>
<dbReference type="RefSeq" id="XP_002786423.1">
    <property type="nucleotide sequence ID" value="XM_002786377.1"/>
</dbReference>
<organism evidence="2">
    <name type="scientific">Perkinsus marinus (strain ATCC 50983 / TXsc)</name>
    <dbReference type="NCBI Taxonomy" id="423536"/>
    <lineage>
        <taxon>Eukaryota</taxon>
        <taxon>Sar</taxon>
        <taxon>Alveolata</taxon>
        <taxon>Perkinsozoa</taxon>
        <taxon>Perkinsea</taxon>
        <taxon>Perkinsida</taxon>
        <taxon>Perkinsidae</taxon>
        <taxon>Perkinsus</taxon>
    </lineage>
</organism>
<reference evidence="1 2" key="1">
    <citation type="submission" date="2008-07" db="EMBL/GenBank/DDBJ databases">
        <authorList>
            <person name="El-Sayed N."/>
            <person name="Caler E."/>
            <person name="Inman J."/>
            <person name="Amedeo P."/>
            <person name="Hass B."/>
            <person name="Wortman J."/>
        </authorList>
    </citation>
    <scope>NUCLEOTIDE SEQUENCE [LARGE SCALE GENOMIC DNA]</scope>
    <source>
        <strain evidence="2">ATCC 50983 / TXsc</strain>
    </source>
</reference>
<evidence type="ECO:0000313" key="1">
    <source>
        <dbReference type="EMBL" id="EER18219.1"/>
    </source>
</evidence>
<sequence>MANLPEAMSSSATMLEHGVSHETTLAREVMIAMIEGCGGGAMLAMIAETALPEASHASSVTGLVGTSAVAGFLSTLFVKSLA</sequence>
<accession>C5KAP3</accession>
<dbReference type="InParanoid" id="C5KAP3"/>